<feature type="non-terminal residue" evidence="3">
    <location>
        <position position="226"/>
    </location>
</feature>
<protein>
    <recommendedName>
        <fullName evidence="2">CCHC-type domain-containing protein</fullName>
    </recommendedName>
</protein>
<name>A0ABD0N652_CIRMR</name>
<keyword evidence="4" id="KW-1185">Reference proteome</keyword>
<comment type="caution">
    <text evidence="3">The sequence shown here is derived from an EMBL/GenBank/DDBJ whole genome shotgun (WGS) entry which is preliminary data.</text>
</comment>
<evidence type="ECO:0000313" key="4">
    <source>
        <dbReference type="Proteomes" id="UP001529510"/>
    </source>
</evidence>
<keyword evidence="1" id="KW-0862">Zinc</keyword>
<dbReference type="Proteomes" id="UP001529510">
    <property type="component" value="Unassembled WGS sequence"/>
</dbReference>
<dbReference type="SUPFAM" id="SSF50630">
    <property type="entry name" value="Acid proteases"/>
    <property type="match status" value="1"/>
</dbReference>
<dbReference type="InterPro" id="IPR021109">
    <property type="entry name" value="Peptidase_aspartic_dom_sf"/>
</dbReference>
<accession>A0ABD0N652</accession>
<evidence type="ECO:0000256" key="1">
    <source>
        <dbReference type="PROSITE-ProRule" id="PRU00047"/>
    </source>
</evidence>
<evidence type="ECO:0000313" key="3">
    <source>
        <dbReference type="EMBL" id="KAL0157150.1"/>
    </source>
</evidence>
<dbReference type="EMBL" id="JAMKFB020000024">
    <property type="protein sequence ID" value="KAL0157150.1"/>
    <property type="molecule type" value="Genomic_DNA"/>
</dbReference>
<keyword evidence="1" id="KW-0863">Zinc-finger</keyword>
<keyword evidence="1" id="KW-0479">Metal-binding</keyword>
<dbReference type="SUPFAM" id="SSF57756">
    <property type="entry name" value="Retrovirus zinc finger-like domains"/>
    <property type="match status" value="1"/>
</dbReference>
<proteinExistence type="predicted"/>
<dbReference type="AlphaFoldDB" id="A0ABD0N652"/>
<evidence type="ECO:0000259" key="2">
    <source>
        <dbReference type="PROSITE" id="PS50158"/>
    </source>
</evidence>
<dbReference type="Pfam" id="PF00098">
    <property type="entry name" value="zf-CCHC"/>
    <property type="match status" value="1"/>
</dbReference>
<dbReference type="InterPro" id="IPR001969">
    <property type="entry name" value="Aspartic_peptidase_AS"/>
</dbReference>
<dbReference type="PROSITE" id="PS00141">
    <property type="entry name" value="ASP_PROTEASE"/>
    <property type="match status" value="1"/>
</dbReference>
<gene>
    <name evidence="3" type="ORF">M9458_048396</name>
</gene>
<dbReference type="InterPro" id="IPR036875">
    <property type="entry name" value="Znf_CCHC_sf"/>
</dbReference>
<dbReference type="PROSITE" id="PS50158">
    <property type="entry name" value="ZF_CCHC"/>
    <property type="match status" value="1"/>
</dbReference>
<sequence>QANRTPIASGRSPNKSSEGFFCYRCGEDGHIAPRCRATENSALVIQKLLQLIRKPKDPNPVLDPKNPGVEKSECFSKNSHVEFSEPSRLPKGLVGPSSTFDVKVNGHSCVALLDSGSQVTIVFEKWYLAYLPQVPLQSIDGLAIWGLSSSSYPYRGYIVVNMEFPSALMGTAETITVLALVCPEPSGPEQVPVIVGTNSNLFRRTGWYLPGEFVYQGPSCNEDTAT</sequence>
<feature type="non-terminal residue" evidence="3">
    <location>
        <position position="1"/>
    </location>
</feature>
<organism evidence="3 4">
    <name type="scientific">Cirrhinus mrigala</name>
    <name type="common">Mrigala</name>
    <dbReference type="NCBI Taxonomy" id="683832"/>
    <lineage>
        <taxon>Eukaryota</taxon>
        <taxon>Metazoa</taxon>
        <taxon>Chordata</taxon>
        <taxon>Craniata</taxon>
        <taxon>Vertebrata</taxon>
        <taxon>Euteleostomi</taxon>
        <taxon>Actinopterygii</taxon>
        <taxon>Neopterygii</taxon>
        <taxon>Teleostei</taxon>
        <taxon>Ostariophysi</taxon>
        <taxon>Cypriniformes</taxon>
        <taxon>Cyprinidae</taxon>
        <taxon>Labeoninae</taxon>
        <taxon>Labeonini</taxon>
        <taxon>Cirrhinus</taxon>
    </lineage>
</organism>
<dbReference type="GO" id="GO:0008270">
    <property type="term" value="F:zinc ion binding"/>
    <property type="evidence" value="ECO:0007669"/>
    <property type="project" value="UniProtKB-KW"/>
</dbReference>
<reference evidence="3 4" key="1">
    <citation type="submission" date="2024-05" db="EMBL/GenBank/DDBJ databases">
        <title>Genome sequencing and assembly of Indian major carp, Cirrhinus mrigala (Hamilton, 1822).</title>
        <authorList>
            <person name="Mohindra V."/>
            <person name="Chowdhury L.M."/>
            <person name="Lal K."/>
            <person name="Jena J.K."/>
        </authorList>
    </citation>
    <scope>NUCLEOTIDE SEQUENCE [LARGE SCALE GENOMIC DNA]</scope>
    <source>
        <strain evidence="3">CM1030</strain>
        <tissue evidence="3">Blood</tissue>
    </source>
</reference>
<dbReference type="InterPro" id="IPR001878">
    <property type="entry name" value="Znf_CCHC"/>
</dbReference>
<feature type="domain" description="CCHC-type" evidence="2">
    <location>
        <begin position="22"/>
        <end position="36"/>
    </location>
</feature>